<dbReference type="PANTHER" id="PTHR33116">
    <property type="entry name" value="REVERSE TRANSCRIPTASE ZINC-BINDING DOMAIN-CONTAINING PROTEIN-RELATED-RELATED"/>
    <property type="match status" value="1"/>
</dbReference>
<evidence type="ECO:0000313" key="3">
    <source>
        <dbReference type="RefSeq" id="XP_056853640.1"/>
    </source>
</evidence>
<proteinExistence type="predicted"/>
<organism evidence="2 3">
    <name type="scientific">Raphanus sativus</name>
    <name type="common">Radish</name>
    <name type="synonym">Raphanus raphanistrum var. sativus</name>
    <dbReference type="NCBI Taxonomy" id="3726"/>
    <lineage>
        <taxon>Eukaryota</taxon>
        <taxon>Viridiplantae</taxon>
        <taxon>Streptophyta</taxon>
        <taxon>Embryophyta</taxon>
        <taxon>Tracheophyta</taxon>
        <taxon>Spermatophyta</taxon>
        <taxon>Magnoliopsida</taxon>
        <taxon>eudicotyledons</taxon>
        <taxon>Gunneridae</taxon>
        <taxon>Pentapetalae</taxon>
        <taxon>rosids</taxon>
        <taxon>malvids</taxon>
        <taxon>Brassicales</taxon>
        <taxon>Brassicaceae</taxon>
        <taxon>Brassiceae</taxon>
        <taxon>Raphanus</taxon>
    </lineage>
</organism>
<protein>
    <submittedName>
        <fullName evidence="3">Uncharacterized protein LOC130502902</fullName>
    </submittedName>
</protein>
<dbReference type="GeneID" id="130502902"/>
<reference evidence="3" key="1">
    <citation type="submission" date="2025-08" db="UniProtKB">
        <authorList>
            <consortium name="RefSeq"/>
        </authorList>
    </citation>
    <scope>IDENTIFICATION</scope>
    <source>
        <tissue evidence="3">Leaf</tissue>
    </source>
</reference>
<evidence type="ECO:0000313" key="2">
    <source>
        <dbReference type="Proteomes" id="UP000504610"/>
    </source>
</evidence>
<gene>
    <name evidence="3" type="primary">LOC130502902</name>
</gene>
<accession>A0A9W3CQ56</accession>
<dbReference type="OrthoDB" id="1938625at2759"/>
<evidence type="ECO:0000259" key="1">
    <source>
        <dbReference type="Pfam" id="PF13966"/>
    </source>
</evidence>
<dbReference type="AlphaFoldDB" id="A0A9W3CQ56"/>
<dbReference type="RefSeq" id="XP_056853640.1">
    <property type="nucleotide sequence ID" value="XM_056997660.1"/>
</dbReference>
<keyword evidence="2" id="KW-1185">Reference proteome</keyword>
<sequence length="272" mass="32355">MRGRERDFLWHPRGRLIEVIGEIGTQKLGIARDARICEVFRERVWRIRNCRDQHIREVIQGITCLPLSLSDSEPDAVSWKCGEGDYRERFIASETWHQLRGRKEEVRWSKLLWFPQNVPRYAFITWLAIKDRLATGSRTRQWGQAQICVYCGEPDETRDHLFFACPYTFTLWLQVVGNLFGSAPDPDWEITLQRLINGNFDRLTFILLRLVLQTTIYFIWRERIDRRHNNAAKTVDQLARLIDKTIRNRITSTGYNLKKKLYGLMQRWFSAH</sequence>
<name>A0A9W3CQ56_RAPSA</name>
<feature type="domain" description="Reverse transcriptase zinc-binding" evidence="1">
    <location>
        <begin position="90"/>
        <end position="172"/>
    </location>
</feature>
<dbReference type="KEGG" id="rsz:130502902"/>
<dbReference type="Proteomes" id="UP000504610">
    <property type="component" value="Unplaced"/>
</dbReference>
<dbReference type="Pfam" id="PF13966">
    <property type="entry name" value="zf-RVT"/>
    <property type="match status" value="1"/>
</dbReference>
<dbReference type="PANTHER" id="PTHR33116:SF76">
    <property type="entry name" value="DUF4283 DOMAIN-CONTAINING PROTEIN"/>
    <property type="match status" value="1"/>
</dbReference>
<dbReference type="InterPro" id="IPR026960">
    <property type="entry name" value="RVT-Znf"/>
</dbReference>